<dbReference type="EMBL" id="CP037423">
    <property type="protein sequence ID" value="QDV45198.1"/>
    <property type="molecule type" value="Genomic_DNA"/>
</dbReference>
<keyword evidence="1" id="KW-0732">Signal</keyword>
<dbReference type="AlphaFoldDB" id="A0A518HWG3"/>
<evidence type="ECO:0000313" key="2">
    <source>
        <dbReference type="EMBL" id="QDV45198.1"/>
    </source>
</evidence>
<accession>A0A518HWG3</accession>
<evidence type="ECO:0008006" key="4">
    <source>
        <dbReference type="Google" id="ProtNLM"/>
    </source>
</evidence>
<protein>
    <recommendedName>
        <fullName evidence="4">DUF1579 domain-containing protein</fullName>
    </recommendedName>
</protein>
<feature type="chain" id="PRO_5021930775" description="DUF1579 domain-containing protein" evidence="1">
    <location>
        <begin position="31"/>
        <end position="189"/>
    </location>
</feature>
<dbReference type="Pfam" id="PF07617">
    <property type="entry name" value="DUF1579"/>
    <property type="match status" value="1"/>
</dbReference>
<dbReference type="Proteomes" id="UP000319004">
    <property type="component" value="Chromosome"/>
</dbReference>
<sequence precursor="true">MHNPQPIPEQAMRSLVFVALICMTSPTVLAQEAPTPSKEHAYLAKIAGARGGTMKVWPQGPAGNAMEFPFTETNTVILGGNWVQSEFQAGPYKGRGMSGYDPIKKKYIGTWANNMSPYLAVMEGTYDESKHELTMIFDDIDPATNQPEKMKSVLTDVPGEPSTMTMYKKDDATDDWVKSFVLTYEMKQK</sequence>
<keyword evidence="3" id="KW-1185">Reference proteome</keyword>
<dbReference type="OrthoDB" id="272914at2"/>
<proteinExistence type="predicted"/>
<reference evidence="2 3" key="1">
    <citation type="submission" date="2019-03" db="EMBL/GenBank/DDBJ databases">
        <title>Deep-cultivation of Planctomycetes and their phenomic and genomic characterization uncovers novel biology.</title>
        <authorList>
            <person name="Wiegand S."/>
            <person name="Jogler M."/>
            <person name="Boedeker C."/>
            <person name="Pinto D."/>
            <person name="Vollmers J."/>
            <person name="Rivas-Marin E."/>
            <person name="Kohn T."/>
            <person name="Peeters S.H."/>
            <person name="Heuer A."/>
            <person name="Rast P."/>
            <person name="Oberbeckmann S."/>
            <person name="Bunk B."/>
            <person name="Jeske O."/>
            <person name="Meyerdierks A."/>
            <person name="Storesund J.E."/>
            <person name="Kallscheuer N."/>
            <person name="Luecker S."/>
            <person name="Lage O.M."/>
            <person name="Pohl T."/>
            <person name="Merkel B.J."/>
            <person name="Hornburger P."/>
            <person name="Mueller R.-W."/>
            <person name="Bruemmer F."/>
            <person name="Labrenz M."/>
            <person name="Spormann A.M."/>
            <person name="Op den Camp H."/>
            <person name="Overmann J."/>
            <person name="Amann R."/>
            <person name="Jetten M.S.M."/>
            <person name="Mascher T."/>
            <person name="Medema M.H."/>
            <person name="Devos D.P."/>
            <person name="Kaster A.-K."/>
            <person name="Ovreas L."/>
            <person name="Rohde M."/>
            <person name="Galperin M.Y."/>
            <person name="Jogler C."/>
        </authorList>
    </citation>
    <scope>NUCLEOTIDE SEQUENCE [LARGE SCALE GENOMIC DNA]</scope>
    <source>
        <strain evidence="2 3">Enr13</strain>
    </source>
</reference>
<evidence type="ECO:0000313" key="3">
    <source>
        <dbReference type="Proteomes" id="UP000319004"/>
    </source>
</evidence>
<dbReference type="KEGG" id="snep:Enr13x_50730"/>
<name>A0A518HWG3_9BACT</name>
<gene>
    <name evidence="2" type="ORF">Enr13x_50730</name>
</gene>
<organism evidence="2 3">
    <name type="scientific">Stieleria neptunia</name>
    <dbReference type="NCBI Taxonomy" id="2527979"/>
    <lineage>
        <taxon>Bacteria</taxon>
        <taxon>Pseudomonadati</taxon>
        <taxon>Planctomycetota</taxon>
        <taxon>Planctomycetia</taxon>
        <taxon>Pirellulales</taxon>
        <taxon>Pirellulaceae</taxon>
        <taxon>Stieleria</taxon>
    </lineage>
</organism>
<feature type="signal peptide" evidence="1">
    <location>
        <begin position="1"/>
        <end position="30"/>
    </location>
</feature>
<dbReference type="InterPro" id="IPR011473">
    <property type="entry name" value="DUF1579"/>
</dbReference>
<evidence type="ECO:0000256" key="1">
    <source>
        <dbReference type="SAM" id="SignalP"/>
    </source>
</evidence>